<dbReference type="SMART" id="SM00342">
    <property type="entry name" value="HTH_ARAC"/>
    <property type="match status" value="1"/>
</dbReference>
<dbReference type="Pfam" id="PF12833">
    <property type="entry name" value="HTH_18"/>
    <property type="match status" value="1"/>
</dbReference>
<dbReference type="InterPro" id="IPR018062">
    <property type="entry name" value="HTH_AraC-typ_CS"/>
</dbReference>
<dbReference type="PROSITE" id="PS01124">
    <property type="entry name" value="HTH_ARAC_FAMILY_2"/>
    <property type="match status" value="1"/>
</dbReference>
<evidence type="ECO:0000313" key="6">
    <source>
        <dbReference type="Proteomes" id="UP001300012"/>
    </source>
</evidence>
<dbReference type="InterPro" id="IPR009057">
    <property type="entry name" value="Homeodomain-like_sf"/>
</dbReference>
<evidence type="ECO:0000259" key="4">
    <source>
        <dbReference type="PROSITE" id="PS01124"/>
    </source>
</evidence>
<gene>
    <name evidence="5" type="ORF">NV381_27975</name>
</gene>
<sequence length="267" mass="30723">MNSNALKPSMGVLNLVEGEKKFSLSRYAPSGDVGFFVKHFWIVSWGLTGHDPYNQEIVPNPCVNLIIEPDKTAIYGVAKNKYSVIIQEKGRVLGVKFKPGGFYPFIKQSVSQLNGNPLGIEGVFDVEARTIEHTILSQQDDFRMVEHIEHIIRQKLPAKDENITLINRIIDQVVEDREITKVDHVSQLFNINIRKLQRLFEQYVGVSPKWVIKLYRLQNAAETMDLDQNYNLVKLSTDLGYYDQSHFIKDFKSIIGKTPEEYTRKHQ</sequence>
<dbReference type="PANTHER" id="PTHR46796">
    <property type="entry name" value="HTH-TYPE TRANSCRIPTIONAL ACTIVATOR RHAS-RELATED"/>
    <property type="match status" value="1"/>
</dbReference>
<dbReference type="Gene3D" id="1.10.10.60">
    <property type="entry name" value="Homeodomain-like"/>
    <property type="match status" value="1"/>
</dbReference>
<evidence type="ECO:0000313" key="5">
    <source>
        <dbReference type="EMBL" id="MCR8635044.1"/>
    </source>
</evidence>
<dbReference type="PANTHER" id="PTHR46796:SF13">
    <property type="entry name" value="HTH-TYPE TRANSCRIPTIONAL ACTIVATOR RHAS"/>
    <property type="match status" value="1"/>
</dbReference>
<reference evidence="5 6" key="1">
    <citation type="submission" date="2022-08" db="EMBL/GenBank/DDBJ databases">
        <title>Paenibacillus endoradicis sp. nov., Paenibacillus radicibacter sp. nov and Paenibacillus pararadicis sp. nov., three cold-adapted plant growth-promoting bacteria isolated from root of Larix gmelinii in Great Khingan.</title>
        <authorList>
            <person name="Xue H."/>
        </authorList>
    </citation>
    <scope>NUCLEOTIDE SEQUENCE [LARGE SCALE GENOMIC DNA]</scope>
    <source>
        <strain evidence="5 6">N5-1-1-5</strain>
    </source>
</reference>
<keyword evidence="2" id="KW-0238">DNA-binding</keyword>
<evidence type="ECO:0000256" key="3">
    <source>
        <dbReference type="ARBA" id="ARBA00023163"/>
    </source>
</evidence>
<keyword evidence="1" id="KW-0805">Transcription regulation</keyword>
<dbReference type="RefSeq" id="WP_258216592.1">
    <property type="nucleotide sequence ID" value="NZ_JANQBD010000024.1"/>
</dbReference>
<dbReference type="Proteomes" id="UP001300012">
    <property type="component" value="Unassembled WGS sequence"/>
</dbReference>
<name>A0ABT1YPE3_9BACL</name>
<evidence type="ECO:0000256" key="1">
    <source>
        <dbReference type="ARBA" id="ARBA00023015"/>
    </source>
</evidence>
<dbReference type="InterPro" id="IPR018060">
    <property type="entry name" value="HTH_AraC"/>
</dbReference>
<comment type="caution">
    <text evidence="5">The sequence shown here is derived from an EMBL/GenBank/DDBJ whole genome shotgun (WGS) entry which is preliminary data.</text>
</comment>
<organism evidence="5 6">
    <name type="scientific">Paenibacillus radicis</name>
    <name type="common">ex Xue et al. 2023</name>
    <dbReference type="NCBI Taxonomy" id="2972489"/>
    <lineage>
        <taxon>Bacteria</taxon>
        <taxon>Bacillati</taxon>
        <taxon>Bacillota</taxon>
        <taxon>Bacilli</taxon>
        <taxon>Bacillales</taxon>
        <taxon>Paenibacillaceae</taxon>
        <taxon>Paenibacillus</taxon>
    </lineage>
</organism>
<protein>
    <submittedName>
        <fullName evidence="5">Helix-turn-helix domain-containing protein</fullName>
    </submittedName>
</protein>
<keyword evidence="6" id="KW-1185">Reference proteome</keyword>
<dbReference type="SUPFAM" id="SSF46689">
    <property type="entry name" value="Homeodomain-like"/>
    <property type="match status" value="1"/>
</dbReference>
<feature type="domain" description="HTH araC/xylS-type" evidence="4">
    <location>
        <begin position="164"/>
        <end position="265"/>
    </location>
</feature>
<accession>A0ABT1YPE3</accession>
<dbReference type="InterPro" id="IPR046532">
    <property type="entry name" value="DUF6597"/>
</dbReference>
<dbReference type="Pfam" id="PF20240">
    <property type="entry name" value="DUF6597"/>
    <property type="match status" value="1"/>
</dbReference>
<keyword evidence="3" id="KW-0804">Transcription</keyword>
<dbReference type="InterPro" id="IPR050204">
    <property type="entry name" value="AraC_XylS_family_regulators"/>
</dbReference>
<proteinExistence type="predicted"/>
<dbReference type="PROSITE" id="PS00041">
    <property type="entry name" value="HTH_ARAC_FAMILY_1"/>
    <property type="match status" value="1"/>
</dbReference>
<evidence type="ECO:0000256" key="2">
    <source>
        <dbReference type="ARBA" id="ARBA00023125"/>
    </source>
</evidence>
<dbReference type="EMBL" id="JANQBD010000024">
    <property type="protein sequence ID" value="MCR8635044.1"/>
    <property type="molecule type" value="Genomic_DNA"/>
</dbReference>